<dbReference type="SUPFAM" id="SSF46785">
    <property type="entry name" value="Winged helix' DNA-binding domain"/>
    <property type="match status" value="1"/>
</dbReference>
<feature type="domain" description="HTH gntR-type" evidence="8">
    <location>
        <begin position="11"/>
        <end position="79"/>
    </location>
</feature>
<organism evidence="9 10">
    <name type="scientific">Bacillus badius</name>
    <dbReference type="NCBI Taxonomy" id="1455"/>
    <lineage>
        <taxon>Bacteria</taxon>
        <taxon>Bacillati</taxon>
        <taxon>Bacillota</taxon>
        <taxon>Bacilli</taxon>
        <taxon>Bacillales</taxon>
        <taxon>Bacillaceae</taxon>
        <taxon>Pseudobacillus</taxon>
    </lineage>
</organism>
<evidence type="ECO:0000256" key="3">
    <source>
        <dbReference type="ARBA" id="ARBA00022576"/>
    </source>
</evidence>
<dbReference type="Pfam" id="PF00155">
    <property type="entry name" value="Aminotran_1_2"/>
    <property type="match status" value="1"/>
</dbReference>
<evidence type="ECO:0000256" key="7">
    <source>
        <dbReference type="ARBA" id="ARBA00023163"/>
    </source>
</evidence>
<evidence type="ECO:0000259" key="8">
    <source>
        <dbReference type="PROSITE" id="PS50949"/>
    </source>
</evidence>
<dbReference type="PROSITE" id="PS50949">
    <property type="entry name" value="HTH_GNTR"/>
    <property type="match status" value="1"/>
</dbReference>
<dbReference type="PANTHER" id="PTHR46577:SF2">
    <property type="entry name" value="TRANSCRIPTIONAL REGULATORY PROTEIN"/>
    <property type="match status" value="1"/>
</dbReference>
<comment type="caution">
    <text evidence="9">The sequence shown here is derived from an EMBL/GenBank/DDBJ whole genome shotgun (WGS) entry which is preliminary data.</text>
</comment>
<dbReference type="InterPro" id="IPR004839">
    <property type="entry name" value="Aminotransferase_I/II_large"/>
</dbReference>
<dbReference type="Gene3D" id="3.40.640.10">
    <property type="entry name" value="Type I PLP-dependent aspartate aminotransferase-like (Major domain)"/>
    <property type="match status" value="1"/>
</dbReference>
<dbReference type="GO" id="GO:0008483">
    <property type="term" value="F:transaminase activity"/>
    <property type="evidence" value="ECO:0007669"/>
    <property type="project" value="UniProtKB-KW"/>
</dbReference>
<gene>
    <name evidence="9" type="ORF">SD77_3757</name>
</gene>
<evidence type="ECO:0000256" key="1">
    <source>
        <dbReference type="ARBA" id="ARBA00001933"/>
    </source>
</evidence>
<accession>A0ABR5AW20</accession>
<dbReference type="InterPro" id="IPR036390">
    <property type="entry name" value="WH_DNA-bd_sf"/>
</dbReference>
<dbReference type="CDD" id="cd07377">
    <property type="entry name" value="WHTH_GntR"/>
    <property type="match status" value="1"/>
</dbReference>
<dbReference type="SMART" id="SM00345">
    <property type="entry name" value="HTH_GNTR"/>
    <property type="match status" value="1"/>
</dbReference>
<keyword evidence="7" id="KW-0804">Transcription</keyword>
<keyword evidence="6" id="KW-0238">DNA-binding</keyword>
<name>A0ABR5AW20_BACBA</name>
<keyword evidence="5" id="KW-0805">Transcription regulation</keyword>
<dbReference type="InterPro" id="IPR015422">
    <property type="entry name" value="PyrdxlP-dep_Trfase_small"/>
</dbReference>
<dbReference type="InterPro" id="IPR015421">
    <property type="entry name" value="PyrdxlP-dep_Trfase_major"/>
</dbReference>
<dbReference type="PRINTS" id="PR00035">
    <property type="entry name" value="HTHGNTR"/>
</dbReference>
<comment type="similarity">
    <text evidence="2">In the C-terminal section; belongs to the class-I pyridoxal-phosphate-dependent aminotransferase family.</text>
</comment>
<dbReference type="Proteomes" id="UP000031982">
    <property type="component" value="Unassembled WGS sequence"/>
</dbReference>
<protein>
    <submittedName>
        <fullName evidence="9">Aspartate aminotransferase</fullName>
    </submittedName>
</protein>
<sequence length="481" mass="55084">MKWKPNHQSHLTVREQIIDWIKTHIERGDWTVGTKLPTQRQLAAQFHVNRSTVQLAFDELRADGLIESKMGSGVFVANNSWNVLLNKSQPNWQHHIESSLHKPNYHTIQLINEYEQKEEVIRLGTGELAPELLPTRQIEQSLAQISLDSKAIGYSSPKGSEKLRGILCQHLKKRGIYTTPDNILIVSGALQALQLIAVGLLEEGSTILHEPPSYLNSVHPFQSAGMRIVSISRNHHLADNLRAHKRKRQSLFYCIPTLHNPTGYNWPAEEKKTLYNTCRELQIPIIEDDVYHELLFEKPAPAIKSWDTSGQVLYIGSISKTLSPGLRVGWVVAPSPVIERLADIKMQTDYGSSAFSQEIAAHWISSGLYEKHLIDLREQLKRRARFTEELLEQTFRNMATWKTSEGGFYIWLKFHQPVVNKALFLNLLHHNVLINPGYIYEPSDLQHIRLSYAYASLEDLKQGLNILRNLIQPGDREDNRF</sequence>
<dbReference type="PANTHER" id="PTHR46577">
    <property type="entry name" value="HTH-TYPE TRANSCRIPTIONAL REGULATORY PROTEIN GABR"/>
    <property type="match status" value="1"/>
</dbReference>
<evidence type="ECO:0000256" key="5">
    <source>
        <dbReference type="ARBA" id="ARBA00023015"/>
    </source>
</evidence>
<reference evidence="9 10" key="1">
    <citation type="submission" date="2015-01" db="EMBL/GenBank/DDBJ databases">
        <title>Genome Assembly of Bacillus badius MTCC 1458.</title>
        <authorList>
            <person name="Verma A."/>
            <person name="Khatri I."/>
            <person name="Mual P."/>
            <person name="Subramanian S."/>
            <person name="Krishnamurthi S."/>
        </authorList>
    </citation>
    <scope>NUCLEOTIDE SEQUENCE [LARGE SCALE GENOMIC DNA]</scope>
    <source>
        <strain evidence="9 10">MTCC 1458</strain>
    </source>
</reference>
<evidence type="ECO:0000313" key="10">
    <source>
        <dbReference type="Proteomes" id="UP000031982"/>
    </source>
</evidence>
<dbReference type="InterPro" id="IPR000524">
    <property type="entry name" value="Tscrpt_reg_HTH_GntR"/>
</dbReference>
<keyword evidence="10" id="KW-1185">Reference proteome</keyword>
<evidence type="ECO:0000256" key="2">
    <source>
        <dbReference type="ARBA" id="ARBA00005384"/>
    </source>
</evidence>
<dbReference type="Gene3D" id="1.10.10.10">
    <property type="entry name" value="Winged helix-like DNA-binding domain superfamily/Winged helix DNA-binding domain"/>
    <property type="match status" value="1"/>
</dbReference>
<dbReference type="InterPro" id="IPR015424">
    <property type="entry name" value="PyrdxlP-dep_Trfase"/>
</dbReference>
<evidence type="ECO:0000256" key="6">
    <source>
        <dbReference type="ARBA" id="ARBA00023125"/>
    </source>
</evidence>
<evidence type="ECO:0000256" key="4">
    <source>
        <dbReference type="ARBA" id="ARBA00022898"/>
    </source>
</evidence>
<dbReference type="CDD" id="cd00609">
    <property type="entry name" value="AAT_like"/>
    <property type="match status" value="1"/>
</dbReference>
<keyword evidence="4" id="KW-0663">Pyridoxal phosphate</keyword>
<keyword evidence="3 9" id="KW-0808">Transferase</keyword>
<comment type="cofactor">
    <cofactor evidence="1">
        <name>pyridoxal 5'-phosphate</name>
        <dbReference type="ChEBI" id="CHEBI:597326"/>
    </cofactor>
</comment>
<dbReference type="Pfam" id="PF00392">
    <property type="entry name" value="GntR"/>
    <property type="match status" value="1"/>
</dbReference>
<dbReference type="InterPro" id="IPR036388">
    <property type="entry name" value="WH-like_DNA-bd_sf"/>
</dbReference>
<dbReference type="InterPro" id="IPR051446">
    <property type="entry name" value="HTH_trans_reg/aminotransferase"/>
</dbReference>
<dbReference type="RefSeq" id="WP_041113607.1">
    <property type="nucleotide sequence ID" value="NZ_JARTHD010000008.1"/>
</dbReference>
<dbReference type="SUPFAM" id="SSF53383">
    <property type="entry name" value="PLP-dependent transferases"/>
    <property type="match status" value="1"/>
</dbReference>
<dbReference type="Gene3D" id="3.90.1150.10">
    <property type="entry name" value="Aspartate Aminotransferase, domain 1"/>
    <property type="match status" value="1"/>
</dbReference>
<evidence type="ECO:0000313" key="9">
    <source>
        <dbReference type="EMBL" id="KIL78956.1"/>
    </source>
</evidence>
<dbReference type="EMBL" id="JXLP01000005">
    <property type="protein sequence ID" value="KIL78956.1"/>
    <property type="molecule type" value="Genomic_DNA"/>
</dbReference>
<proteinExistence type="inferred from homology"/>
<keyword evidence="3 9" id="KW-0032">Aminotransferase</keyword>